<dbReference type="SUPFAM" id="SSF48498">
    <property type="entry name" value="Tetracyclin repressor-like, C-terminal domain"/>
    <property type="match status" value="1"/>
</dbReference>
<organism evidence="4 5">
    <name type="scientific">Anaerobaca lacustris</name>
    <dbReference type="NCBI Taxonomy" id="3044600"/>
    <lineage>
        <taxon>Bacteria</taxon>
        <taxon>Pseudomonadati</taxon>
        <taxon>Planctomycetota</taxon>
        <taxon>Phycisphaerae</taxon>
        <taxon>Sedimentisphaerales</taxon>
        <taxon>Anaerobacaceae</taxon>
        <taxon>Anaerobaca</taxon>
    </lineage>
</organism>
<dbReference type="PANTHER" id="PTHR30055">
    <property type="entry name" value="HTH-TYPE TRANSCRIPTIONAL REGULATOR RUTR"/>
    <property type="match status" value="1"/>
</dbReference>
<keyword evidence="5" id="KW-1185">Reference proteome</keyword>
<dbReference type="GO" id="GO:0000976">
    <property type="term" value="F:transcription cis-regulatory region binding"/>
    <property type="evidence" value="ECO:0007669"/>
    <property type="project" value="TreeGrafter"/>
</dbReference>
<name>A0AAW6TYM8_9BACT</name>
<comment type="caution">
    <text evidence="4">The sequence shown here is derived from an EMBL/GenBank/DDBJ whole genome shotgun (WGS) entry which is preliminary data.</text>
</comment>
<sequence length="217" mass="24070">MNDKGVQDRLLEAAEDLFCRRGFKDTSVREIASAAGCNVAAINYYFGGKEKLYVAFWRRWLATLRETRIAAIDRVMSGGPEPALEELLGSYARSFLEPLLDGQGLEGQGRCRFVELMVREMVDPHLPADMFVREMANPVMAVLSEALERLCPWLEPEAVGPIILSVVGQLVHAIVARQMFEQCGGAGGPQRDLEKTVEHIVRFSAAGIRGYANGERK</sequence>
<dbReference type="Gene3D" id="1.10.357.10">
    <property type="entry name" value="Tetracycline Repressor, domain 2"/>
    <property type="match status" value="1"/>
</dbReference>
<dbReference type="AlphaFoldDB" id="A0AAW6TYM8"/>
<dbReference type="InterPro" id="IPR041586">
    <property type="entry name" value="PsrA_TetR_C"/>
</dbReference>
<evidence type="ECO:0000259" key="3">
    <source>
        <dbReference type="PROSITE" id="PS50977"/>
    </source>
</evidence>
<dbReference type="RefSeq" id="WP_349244877.1">
    <property type="nucleotide sequence ID" value="NZ_JASCXX010000010.1"/>
</dbReference>
<dbReference type="Proteomes" id="UP001431776">
    <property type="component" value="Unassembled WGS sequence"/>
</dbReference>
<evidence type="ECO:0000313" key="4">
    <source>
        <dbReference type="EMBL" id="MDI6449472.1"/>
    </source>
</evidence>
<evidence type="ECO:0000313" key="5">
    <source>
        <dbReference type="Proteomes" id="UP001431776"/>
    </source>
</evidence>
<feature type="DNA-binding region" description="H-T-H motif" evidence="2">
    <location>
        <begin position="27"/>
        <end position="46"/>
    </location>
</feature>
<dbReference type="Pfam" id="PF00440">
    <property type="entry name" value="TetR_N"/>
    <property type="match status" value="1"/>
</dbReference>
<dbReference type="PROSITE" id="PS50977">
    <property type="entry name" value="HTH_TETR_2"/>
    <property type="match status" value="1"/>
</dbReference>
<dbReference type="GO" id="GO:0003700">
    <property type="term" value="F:DNA-binding transcription factor activity"/>
    <property type="evidence" value="ECO:0007669"/>
    <property type="project" value="TreeGrafter"/>
</dbReference>
<dbReference type="PRINTS" id="PR00455">
    <property type="entry name" value="HTHTETR"/>
</dbReference>
<feature type="domain" description="HTH tetR-type" evidence="3">
    <location>
        <begin position="4"/>
        <end position="64"/>
    </location>
</feature>
<gene>
    <name evidence="4" type="ORF">QJ522_10500</name>
</gene>
<protein>
    <submittedName>
        <fullName evidence="4">CerR family C-terminal domain-containing protein</fullName>
    </submittedName>
</protein>
<evidence type="ECO:0000256" key="1">
    <source>
        <dbReference type="ARBA" id="ARBA00023125"/>
    </source>
</evidence>
<dbReference type="EMBL" id="JASCXX010000010">
    <property type="protein sequence ID" value="MDI6449472.1"/>
    <property type="molecule type" value="Genomic_DNA"/>
</dbReference>
<dbReference type="InterPro" id="IPR036271">
    <property type="entry name" value="Tet_transcr_reg_TetR-rel_C_sf"/>
</dbReference>
<dbReference type="SUPFAM" id="SSF46689">
    <property type="entry name" value="Homeodomain-like"/>
    <property type="match status" value="1"/>
</dbReference>
<dbReference type="InterPro" id="IPR050109">
    <property type="entry name" value="HTH-type_TetR-like_transc_reg"/>
</dbReference>
<reference evidence="4" key="1">
    <citation type="submission" date="2023-05" db="EMBL/GenBank/DDBJ databases">
        <title>Anaerotaeda fermentans gen. nov., sp. nov., a novel anaerobic planctomycete of the new family within the order Sedimentisphaerales isolated from Taman Peninsula, Russia.</title>
        <authorList>
            <person name="Khomyakova M.A."/>
            <person name="Merkel A.Y."/>
            <person name="Slobodkin A.I."/>
        </authorList>
    </citation>
    <scope>NUCLEOTIDE SEQUENCE</scope>
    <source>
        <strain evidence="4">M17dextr</strain>
    </source>
</reference>
<accession>A0AAW6TYM8</accession>
<dbReference type="Pfam" id="PF17939">
    <property type="entry name" value="TetR_C_30"/>
    <property type="match status" value="1"/>
</dbReference>
<proteinExistence type="predicted"/>
<keyword evidence="1 2" id="KW-0238">DNA-binding</keyword>
<evidence type="ECO:0000256" key="2">
    <source>
        <dbReference type="PROSITE-ProRule" id="PRU00335"/>
    </source>
</evidence>
<dbReference type="InterPro" id="IPR001647">
    <property type="entry name" value="HTH_TetR"/>
</dbReference>
<dbReference type="PANTHER" id="PTHR30055:SF233">
    <property type="entry name" value="REGULATORY PROTEIN TETR"/>
    <property type="match status" value="1"/>
</dbReference>
<dbReference type="InterPro" id="IPR009057">
    <property type="entry name" value="Homeodomain-like_sf"/>
</dbReference>